<feature type="transmembrane region" description="Helical" evidence="1">
    <location>
        <begin position="164"/>
        <end position="180"/>
    </location>
</feature>
<organism evidence="3 4">
    <name type="scientific">Winogradskyella maritima</name>
    <dbReference type="NCBI Taxonomy" id="1517766"/>
    <lineage>
        <taxon>Bacteria</taxon>
        <taxon>Pseudomonadati</taxon>
        <taxon>Bacteroidota</taxon>
        <taxon>Flavobacteriia</taxon>
        <taxon>Flavobacteriales</taxon>
        <taxon>Flavobacteriaceae</taxon>
        <taxon>Winogradskyella</taxon>
    </lineage>
</organism>
<keyword evidence="1" id="KW-0812">Transmembrane</keyword>
<keyword evidence="1" id="KW-0472">Membrane</keyword>
<sequence length="212" mass="24702">MQNLMTSTRYRLVELFVLFVLVPVSLVLSIGIRTKIAIGLIGFMYILIVMAGVERIKIHIKKGIDWKRFWRLTFMKFVGIAVITSLYLLAMQPEDLFNVIKNDYRVWLLFLAVYAFLSVYPQELIYRTFFFKRYQDLFKNQNLFVFVNAGLFSLAHLFFQNTLVMFITFVGGLLFALTFQRTKSTFLVSIEHALYGGWLYTVGYGAMLGFPV</sequence>
<comment type="caution">
    <text evidence="3">The sequence shown here is derived from an EMBL/GenBank/DDBJ whole genome shotgun (WGS) entry which is preliminary data.</text>
</comment>
<feature type="domain" description="CAAX prenyl protease 2/Lysostaphin resistance protein A-like" evidence="2">
    <location>
        <begin position="107"/>
        <end position="195"/>
    </location>
</feature>
<evidence type="ECO:0000256" key="1">
    <source>
        <dbReference type="SAM" id="Phobius"/>
    </source>
</evidence>
<dbReference type="GO" id="GO:0016787">
    <property type="term" value="F:hydrolase activity"/>
    <property type="evidence" value="ECO:0007669"/>
    <property type="project" value="UniProtKB-KW"/>
</dbReference>
<name>A0ABV8AI58_9FLAO</name>
<feature type="transmembrane region" description="Helical" evidence="1">
    <location>
        <begin position="36"/>
        <end position="53"/>
    </location>
</feature>
<protein>
    <submittedName>
        <fullName evidence="3">CPBP family intramembrane glutamic endopeptidase</fullName>
        <ecNumber evidence="3">3.4.-.-</ecNumber>
    </submittedName>
</protein>
<keyword evidence="1" id="KW-1133">Transmembrane helix</keyword>
<feature type="transmembrane region" description="Helical" evidence="1">
    <location>
        <begin position="104"/>
        <end position="121"/>
    </location>
</feature>
<feature type="transmembrane region" description="Helical" evidence="1">
    <location>
        <begin position="192"/>
        <end position="210"/>
    </location>
</feature>
<accession>A0ABV8AI58</accession>
<gene>
    <name evidence="3" type="ORF">ACFOSX_09485</name>
</gene>
<keyword evidence="4" id="KW-1185">Reference proteome</keyword>
<evidence type="ECO:0000259" key="2">
    <source>
        <dbReference type="Pfam" id="PF02517"/>
    </source>
</evidence>
<keyword evidence="3" id="KW-0378">Hydrolase</keyword>
<dbReference type="RefSeq" id="WP_386099796.1">
    <property type="nucleotide sequence ID" value="NZ_JBHSAT010000004.1"/>
</dbReference>
<evidence type="ECO:0000313" key="3">
    <source>
        <dbReference type="EMBL" id="MFC3877462.1"/>
    </source>
</evidence>
<dbReference type="Proteomes" id="UP001595812">
    <property type="component" value="Unassembled WGS sequence"/>
</dbReference>
<dbReference type="EC" id="3.4.-.-" evidence="3"/>
<dbReference type="EMBL" id="JBHSAT010000004">
    <property type="protein sequence ID" value="MFC3877462.1"/>
    <property type="molecule type" value="Genomic_DNA"/>
</dbReference>
<dbReference type="InterPro" id="IPR003675">
    <property type="entry name" value="Rce1/LyrA-like_dom"/>
</dbReference>
<dbReference type="Pfam" id="PF02517">
    <property type="entry name" value="Rce1-like"/>
    <property type="match status" value="1"/>
</dbReference>
<evidence type="ECO:0000313" key="4">
    <source>
        <dbReference type="Proteomes" id="UP001595812"/>
    </source>
</evidence>
<feature type="transmembrane region" description="Helical" evidence="1">
    <location>
        <begin position="142"/>
        <end position="158"/>
    </location>
</feature>
<feature type="transmembrane region" description="Helical" evidence="1">
    <location>
        <begin position="12"/>
        <end position="30"/>
    </location>
</feature>
<feature type="transmembrane region" description="Helical" evidence="1">
    <location>
        <begin position="74"/>
        <end position="92"/>
    </location>
</feature>
<proteinExistence type="predicted"/>
<reference evidence="4" key="1">
    <citation type="journal article" date="2019" name="Int. J. Syst. Evol. Microbiol.">
        <title>The Global Catalogue of Microorganisms (GCM) 10K type strain sequencing project: providing services to taxonomists for standard genome sequencing and annotation.</title>
        <authorList>
            <consortium name="The Broad Institute Genomics Platform"/>
            <consortium name="The Broad Institute Genome Sequencing Center for Infectious Disease"/>
            <person name="Wu L."/>
            <person name="Ma J."/>
        </authorList>
    </citation>
    <scope>NUCLEOTIDE SEQUENCE [LARGE SCALE GENOMIC DNA]</scope>
    <source>
        <strain evidence="4">CECT 8979</strain>
    </source>
</reference>